<evidence type="ECO:0000256" key="1">
    <source>
        <dbReference type="ARBA" id="ARBA00004123"/>
    </source>
</evidence>
<feature type="compositionally biased region" description="Low complexity" evidence="5">
    <location>
        <begin position="1"/>
        <end position="23"/>
    </location>
</feature>
<dbReference type="PANTHER" id="PTHR13026:SF0">
    <property type="entry name" value="RIBOSOMAL RNA PROCESSING 1B"/>
    <property type="match status" value="1"/>
</dbReference>
<sequence>MARSTTSSTQSAAASEPPLTKSQVKNRAKKAKKATMAKLTETERREQGYLQTAGLKSSPTSSTPISLSPDSSELKFARNLGASSQKTRHRTALGLKKYITARSNPKTGSGFSEFDFMKLQKALFYCVWLSDKVAVQEELTDLIAPLLHACGGEQGEDIKAGEEYLIMMEEDGEEDEDNSFDDDEEDDDEINFKDNDEGNDDDDVNSTDSEDSSAESNSPYLTPHCGGVHLSTIFLSTFFRTLSHEWGGIDQYRLDKIYSLIRKIIRQMYEYIAKRSFHPGVVAQFNDVLVEEVLEKTPNGLRFHVIDICLDELSKVADYFDTLQFVSVVEPFTALAQAETDKFVRGKVFENIFLKFLTKYSKYKDEPEVEDEEDEKTVTFYNVDVKEVAKFLFEVASSEATLDSNRRMIYDMQKTYEKRIRKSAPAEEKEKKEEAVVEKKVVVEEEETQVKPEKSKRKGKTPKKREASPNPTPEPESVGDSSSTTPPPQKKRRASVDITEMRDSDEDYSSPPADSQKRRVSFGKNKSKSWTKSMNDMHKKDVIISPKPKRGLLKKGMPVVVAKEGKGKGSRKSKRNGGH</sequence>
<protein>
    <submittedName>
        <fullName evidence="6">Uncharacterized protein</fullName>
    </submittedName>
</protein>
<dbReference type="GO" id="GO:0006364">
    <property type="term" value="P:rRNA processing"/>
    <property type="evidence" value="ECO:0007669"/>
    <property type="project" value="UniProtKB-KW"/>
</dbReference>
<feature type="region of interest" description="Disordered" evidence="5">
    <location>
        <begin position="1"/>
        <end position="71"/>
    </location>
</feature>
<dbReference type="Proteomes" id="UP001165122">
    <property type="component" value="Unassembled WGS sequence"/>
</dbReference>
<comment type="subcellular location">
    <subcellularLocation>
        <location evidence="1">Nucleus</location>
    </subcellularLocation>
</comment>
<feature type="region of interest" description="Disordered" evidence="5">
    <location>
        <begin position="171"/>
        <end position="220"/>
    </location>
</feature>
<feature type="compositionally biased region" description="Basic residues" evidence="5">
    <location>
        <begin position="24"/>
        <end position="35"/>
    </location>
</feature>
<accession>A0A9W7AC31</accession>
<proteinExistence type="inferred from homology"/>
<comment type="caution">
    <text evidence="6">The sequence shown here is derived from an EMBL/GenBank/DDBJ whole genome shotgun (WGS) entry which is preliminary data.</text>
</comment>
<keyword evidence="4" id="KW-0539">Nucleus</keyword>
<organism evidence="6 7">
    <name type="scientific">Triparma laevis f. longispina</name>
    <dbReference type="NCBI Taxonomy" id="1714387"/>
    <lineage>
        <taxon>Eukaryota</taxon>
        <taxon>Sar</taxon>
        <taxon>Stramenopiles</taxon>
        <taxon>Ochrophyta</taxon>
        <taxon>Bolidophyceae</taxon>
        <taxon>Parmales</taxon>
        <taxon>Triparmaceae</taxon>
        <taxon>Triparma</taxon>
    </lineage>
</organism>
<feature type="compositionally biased region" description="Basic residues" evidence="5">
    <location>
        <begin position="518"/>
        <end position="529"/>
    </location>
</feature>
<feature type="region of interest" description="Disordered" evidence="5">
    <location>
        <begin position="444"/>
        <end position="579"/>
    </location>
</feature>
<evidence type="ECO:0000256" key="5">
    <source>
        <dbReference type="SAM" id="MobiDB-lite"/>
    </source>
</evidence>
<feature type="compositionally biased region" description="Low complexity" evidence="5">
    <location>
        <begin position="57"/>
        <end position="71"/>
    </location>
</feature>
<keyword evidence="7" id="KW-1185">Reference proteome</keyword>
<evidence type="ECO:0000313" key="6">
    <source>
        <dbReference type="EMBL" id="GMH69951.1"/>
    </source>
</evidence>
<dbReference type="InterPro" id="IPR010301">
    <property type="entry name" value="RRP1"/>
</dbReference>
<name>A0A9W7AC31_9STRA</name>
<reference evidence="7" key="1">
    <citation type="journal article" date="2023" name="Commun. Biol.">
        <title>Genome analysis of Parmales, the sister group of diatoms, reveals the evolutionary specialization of diatoms from phago-mixotrophs to photoautotrophs.</title>
        <authorList>
            <person name="Ban H."/>
            <person name="Sato S."/>
            <person name="Yoshikawa S."/>
            <person name="Yamada K."/>
            <person name="Nakamura Y."/>
            <person name="Ichinomiya M."/>
            <person name="Sato N."/>
            <person name="Blanc-Mathieu R."/>
            <person name="Endo H."/>
            <person name="Kuwata A."/>
            <person name="Ogata H."/>
        </authorList>
    </citation>
    <scope>NUCLEOTIDE SEQUENCE [LARGE SCALE GENOMIC DNA]</scope>
    <source>
        <strain evidence="7">NIES 3700</strain>
    </source>
</reference>
<feature type="compositionally biased region" description="Acidic residues" evidence="5">
    <location>
        <begin position="171"/>
        <end position="189"/>
    </location>
</feature>
<dbReference type="OrthoDB" id="2019504at2759"/>
<dbReference type="Pfam" id="PF05997">
    <property type="entry name" value="Nop52"/>
    <property type="match status" value="1"/>
</dbReference>
<evidence type="ECO:0000313" key="7">
    <source>
        <dbReference type="Proteomes" id="UP001165122"/>
    </source>
</evidence>
<dbReference type="GO" id="GO:0005634">
    <property type="term" value="C:nucleus"/>
    <property type="evidence" value="ECO:0007669"/>
    <property type="project" value="UniProtKB-SubCell"/>
</dbReference>
<feature type="compositionally biased region" description="Basic and acidic residues" evidence="5">
    <location>
        <begin position="444"/>
        <end position="453"/>
    </location>
</feature>
<evidence type="ECO:0000256" key="3">
    <source>
        <dbReference type="ARBA" id="ARBA00022552"/>
    </source>
</evidence>
<dbReference type="AlphaFoldDB" id="A0A9W7AC31"/>
<evidence type="ECO:0000256" key="2">
    <source>
        <dbReference type="ARBA" id="ARBA00006374"/>
    </source>
</evidence>
<dbReference type="EMBL" id="BRXW01000613">
    <property type="protein sequence ID" value="GMH69951.1"/>
    <property type="molecule type" value="Genomic_DNA"/>
</dbReference>
<keyword evidence="3" id="KW-0698">rRNA processing</keyword>
<dbReference type="GO" id="GO:0030688">
    <property type="term" value="C:preribosome, small subunit precursor"/>
    <property type="evidence" value="ECO:0007669"/>
    <property type="project" value="InterPro"/>
</dbReference>
<gene>
    <name evidence="6" type="ORF">TrLO_g14443</name>
</gene>
<comment type="similarity">
    <text evidence="2">Belongs to the RRP1 family.</text>
</comment>
<evidence type="ECO:0000256" key="4">
    <source>
        <dbReference type="ARBA" id="ARBA00023242"/>
    </source>
</evidence>
<dbReference type="PANTHER" id="PTHR13026">
    <property type="entry name" value="NNP-1 PROTEIN NOVEL NUCLEAR PROTEIN 1 NOP52"/>
    <property type="match status" value="1"/>
</dbReference>
<feature type="compositionally biased region" description="Basic residues" evidence="5">
    <location>
        <begin position="454"/>
        <end position="463"/>
    </location>
</feature>
<feature type="compositionally biased region" description="Acidic residues" evidence="5">
    <location>
        <begin position="197"/>
        <end position="213"/>
    </location>
</feature>
<feature type="compositionally biased region" description="Basic residues" evidence="5">
    <location>
        <begin position="568"/>
        <end position="579"/>
    </location>
</feature>